<organism evidence="1 2">
    <name type="scientific">Neolewinella antarctica</name>
    <dbReference type="NCBI Taxonomy" id="442734"/>
    <lineage>
        <taxon>Bacteria</taxon>
        <taxon>Pseudomonadati</taxon>
        <taxon>Bacteroidota</taxon>
        <taxon>Saprospiria</taxon>
        <taxon>Saprospirales</taxon>
        <taxon>Lewinellaceae</taxon>
        <taxon>Neolewinella</taxon>
    </lineage>
</organism>
<evidence type="ECO:0000313" key="1">
    <source>
        <dbReference type="EMBL" id="NJC28275.1"/>
    </source>
</evidence>
<sequence length="262" mass="31408">MKFSIEQRICSELLSNYYQRLEDVQKLHSEQYRQIEYFTKSNISKEWLSGRITYSDNGELQKEERFNEAGKLIDVYEYQFLEGSIIAISNEEKSTWYFNEHNILVEEMHEYDFDGPDIYKFNFDVENRLVDINNEIRLVWKEEKLVAIVDPKSSDFLMRVMRKTEFESVIFNSGTNESTTYKYNEYGKLIETETGERKTTFKYFGYDMMQGCEARTTVQNKVTYKSYSEEKLLNGKIVERITNYYNNGKELSRTVRERKTMK</sequence>
<accession>A0ABX0XG43</accession>
<dbReference type="Proteomes" id="UP000770785">
    <property type="component" value="Unassembled WGS sequence"/>
</dbReference>
<dbReference type="EMBL" id="JAATJH010000010">
    <property type="protein sequence ID" value="NJC28275.1"/>
    <property type="molecule type" value="Genomic_DNA"/>
</dbReference>
<dbReference type="RefSeq" id="WP_168040125.1">
    <property type="nucleotide sequence ID" value="NZ_JAATJH010000010.1"/>
</dbReference>
<reference evidence="1 2" key="1">
    <citation type="submission" date="2020-03" db="EMBL/GenBank/DDBJ databases">
        <title>Genomic Encyclopedia of Type Strains, Phase IV (KMG-IV): sequencing the most valuable type-strain genomes for metagenomic binning, comparative biology and taxonomic classification.</title>
        <authorList>
            <person name="Goeker M."/>
        </authorList>
    </citation>
    <scope>NUCLEOTIDE SEQUENCE [LARGE SCALE GENOMIC DNA]</scope>
    <source>
        <strain evidence="1 2">DSM 105096</strain>
    </source>
</reference>
<proteinExistence type="predicted"/>
<comment type="caution">
    <text evidence="1">The sequence shown here is derived from an EMBL/GenBank/DDBJ whole genome shotgun (WGS) entry which is preliminary data.</text>
</comment>
<evidence type="ECO:0000313" key="2">
    <source>
        <dbReference type="Proteomes" id="UP000770785"/>
    </source>
</evidence>
<gene>
    <name evidence="1" type="ORF">GGR27_003798</name>
</gene>
<protein>
    <submittedName>
        <fullName evidence="1">YD repeat-containing protein</fullName>
    </submittedName>
</protein>
<name>A0ABX0XG43_9BACT</name>
<keyword evidence="2" id="KW-1185">Reference proteome</keyword>